<evidence type="ECO:0000256" key="1">
    <source>
        <dbReference type="SAM" id="MobiDB-lite"/>
    </source>
</evidence>
<name>A0A0F4J5V8_9ACTN</name>
<dbReference type="PATRIC" id="fig|68223.7.peg.390"/>
<dbReference type="Pfam" id="PF11066">
    <property type="entry name" value="DUF2867"/>
    <property type="match status" value="1"/>
</dbReference>
<dbReference type="AlphaFoldDB" id="A0A0F4J5V8"/>
<dbReference type="OrthoDB" id="4551029at2"/>
<dbReference type="Proteomes" id="UP000033551">
    <property type="component" value="Unassembled WGS sequence"/>
</dbReference>
<evidence type="ECO:0008006" key="4">
    <source>
        <dbReference type="Google" id="ProtNLM"/>
    </source>
</evidence>
<feature type="compositionally biased region" description="Basic and acidic residues" evidence="1">
    <location>
        <begin position="87"/>
        <end position="97"/>
    </location>
</feature>
<reference evidence="2 3" key="1">
    <citation type="submission" date="2015-02" db="EMBL/GenBank/DDBJ databases">
        <authorList>
            <person name="Ju K.-S."/>
            <person name="Doroghazi J.R."/>
            <person name="Metcalf W."/>
        </authorList>
    </citation>
    <scope>NUCLEOTIDE SEQUENCE [LARGE SCALE GENOMIC DNA]</scope>
    <source>
        <strain evidence="2 3">NRRL ISP-5550</strain>
    </source>
</reference>
<evidence type="ECO:0000313" key="3">
    <source>
        <dbReference type="Proteomes" id="UP000033551"/>
    </source>
</evidence>
<protein>
    <recommendedName>
        <fullName evidence="4">DUF2867 domain-containing protein</fullName>
    </recommendedName>
</protein>
<dbReference type="EMBL" id="JZWV01000632">
    <property type="protein sequence ID" value="KJY29575.1"/>
    <property type="molecule type" value="Genomic_DNA"/>
</dbReference>
<organism evidence="2 3">
    <name type="scientific">Streptomyces katrae</name>
    <dbReference type="NCBI Taxonomy" id="68223"/>
    <lineage>
        <taxon>Bacteria</taxon>
        <taxon>Bacillati</taxon>
        <taxon>Actinomycetota</taxon>
        <taxon>Actinomycetes</taxon>
        <taxon>Kitasatosporales</taxon>
        <taxon>Streptomycetaceae</taxon>
        <taxon>Streptomyces</taxon>
    </lineage>
</organism>
<dbReference type="RefSeq" id="WP_045949384.1">
    <property type="nucleotide sequence ID" value="NZ_JZWV01000632.1"/>
</dbReference>
<comment type="caution">
    <text evidence="2">The sequence shown here is derived from an EMBL/GenBank/DDBJ whole genome shotgun (WGS) entry which is preliminary data.</text>
</comment>
<gene>
    <name evidence="2" type="ORF">VR44_22500</name>
</gene>
<feature type="region of interest" description="Disordered" evidence="1">
    <location>
        <begin position="87"/>
        <end position="112"/>
    </location>
</feature>
<sequence>MRLPASAYTSQPWRIHEIAPDFRVEDVWELPTPGGPDDLAHLVEQFAGGGRGSGAGVSSSVYRVLFAVRRKLGALLGWDRPEDGVGRRVPSLRDRLPADLGEGPRGPDPKTVPFTSVYQTHDEWVAETANRTVHGVLHLGWVPDGSGGYCGRMTVLVKPNGLLGAAYMLAIKPFRYLGVYPALLAGIGREWRAGAAARDAAV</sequence>
<accession>A0A0F4J5V8</accession>
<proteinExistence type="predicted"/>
<keyword evidence="3" id="KW-1185">Reference proteome</keyword>
<dbReference type="InterPro" id="IPR021295">
    <property type="entry name" value="DUF2867"/>
</dbReference>
<evidence type="ECO:0000313" key="2">
    <source>
        <dbReference type="EMBL" id="KJY29575.1"/>
    </source>
</evidence>